<evidence type="ECO:0000256" key="4">
    <source>
        <dbReference type="ARBA" id="ARBA00022806"/>
    </source>
</evidence>
<dbReference type="InterPro" id="IPR011545">
    <property type="entry name" value="DEAD/DEAH_box_helicase_dom"/>
</dbReference>
<dbReference type="Gene3D" id="3.40.50.300">
    <property type="entry name" value="P-loop containing nucleotide triphosphate hydrolases"/>
    <property type="match status" value="2"/>
</dbReference>
<reference evidence="11" key="1">
    <citation type="submission" date="2020-10" db="EMBL/GenBank/DDBJ databases">
        <authorList>
            <person name="Gilroy R."/>
        </authorList>
    </citation>
    <scope>NUCLEOTIDE SEQUENCE</scope>
    <source>
        <strain evidence="11">CHK195-12923</strain>
    </source>
</reference>
<keyword evidence="1" id="KW-0547">Nucleotide-binding</keyword>
<dbReference type="Pfam" id="PF19833">
    <property type="entry name" value="RecG_dom3_C"/>
    <property type="match status" value="1"/>
</dbReference>
<dbReference type="Gene3D" id="2.40.50.140">
    <property type="entry name" value="Nucleic acid-binding proteins"/>
    <property type="match status" value="1"/>
</dbReference>
<evidence type="ECO:0000313" key="12">
    <source>
        <dbReference type="Proteomes" id="UP000824110"/>
    </source>
</evidence>
<evidence type="ECO:0000256" key="7">
    <source>
        <dbReference type="ARBA" id="ARBA00023204"/>
    </source>
</evidence>
<evidence type="ECO:0000256" key="1">
    <source>
        <dbReference type="ARBA" id="ARBA00022741"/>
    </source>
</evidence>
<sequence length="668" mass="74137">MELTELKYISEKRQKDFNKLGVYTCEELVRLYPRDFLDLTHVSLITEAEHNAYALISCEVLNAEFNRFARRPYVKALCQQQGCVFTAIWFNQPYVIQKLKPGQYLFYGRVQNRYGMGVSMVNPSFEPADKNKNLKGIIPVYPLAGGLTQRVVREAVRQALSKVLPSTLIPEPLRRKYGISPLGESYNKLHAPQSAEDIKSASARIALEEYFILISAFRVIKGYGARVRLNSYTADEWAVAKFMGRFPFSFTAGQMAAVRDIYDNVHSPSQMNRLLQGDVGSGKTAVALTGMFMAVKSGFQAAMLAPTEVLARQNFALIERYFPDYKCALLVGSTPAAEKRALKSALKKGELDIICGTHAVIQKDVQFKNLAFVVCDEQQRFGVAQRASLAEKGEGCDVLIMSATPIPRTLSLIFYGDLDITTIKDKPASRQEISTSIIPASKYGDMLAYIAKQARAGRQAYFVCPKIEGDEEGTVMSVTELYDELSQKLGGVRLALLHGKMKEAEKNAVMEDFKAGRYDCLVSTTVIEVGVDVPNATIMVIYNAERFGLSQLHQLRGRVGRGSEKSYCFLLMGSDTPQARERLSVIKNNSDGFKIAEADLELRGGGDFMGTRQSGRVLTEIKNLKFPASVIFTAKAISDEAFSGGFEISALREAAVAKYKKLEEVVMN</sequence>
<keyword evidence="3" id="KW-0378">Hydrolase</keyword>
<protein>
    <recommendedName>
        <fullName evidence="8">Probable DNA 3'-5' helicase RecG</fullName>
    </recommendedName>
</protein>
<reference evidence="11" key="2">
    <citation type="journal article" date="2021" name="PeerJ">
        <title>Extensive microbial diversity within the chicken gut microbiome revealed by metagenomics and culture.</title>
        <authorList>
            <person name="Gilroy R."/>
            <person name="Ravi A."/>
            <person name="Getino M."/>
            <person name="Pursley I."/>
            <person name="Horton D.L."/>
            <person name="Alikhan N.F."/>
            <person name="Baker D."/>
            <person name="Gharbi K."/>
            <person name="Hall N."/>
            <person name="Watson M."/>
            <person name="Adriaenssens E.M."/>
            <person name="Foster-Nyarko E."/>
            <person name="Jarju S."/>
            <person name="Secka A."/>
            <person name="Antonio M."/>
            <person name="Oren A."/>
            <person name="Chaudhuri R.R."/>
            <person name="La Ragione R."/>
            <person name="Hildebrand F."/>
            <person name="Pallen M.J."/>
        </authorList>
    </citation>
    <scope>NUCLEOTIDE SEQUENCE</scope>
    <source>
        <strain evidence="11">CHK195-12923</strain>
    </source>
</reference>
<feature type="domain" description="Helicase ATP-binding" evidence="9">
    <location>
        <begin position="264"/>
        <end position="423"/>
    </location>
</feature>
<dbReference type="GO" id="GO:0006281">
    <property type="term" value="P:DNA repair"/>
    <property type="evidence" value="ECO:0007669"/>
    <property type="project" value="UniProtKB-KW"/>
</dbReference>
<organism evidence="11 12">
    <name type="scientific">Candidatus Coproplasma excrementigallinarum</name>
    <dbReference type="NCBI Taxonomy" id="2840747"/>
    <lineage>
        <taxon>Bacteria</taxon>
        <taxon>Bacillati</taxon>
        <taxon>Bacillota</taxon>
        <taxon>Clostridia</taxon>
        <taxon>Eubacteriales</taxon>
        <taxon>Candidatus Coproplasma</taxon>
    </lineage>
</organism>
<dbReference type="AlphaFoldDB" id="A0A9D1MK23"/>
<dbReference type="SMART" id="SM00487">
    <property type="entry name" value="DEXDc"/>
    <property type="match status" value="1"/>
</dbReference>
<dbReference type="InterPro" id="IPR014001">
    <property type="entry name" value="Helicase_ATP-bd"/>
</dbReference>
<dbReference type="EMBL" id="DVNE01000031">
    <property type="protein sequence ID" value="HIU61650.1"/>
    <property type="molecule type" value="Genomic_DNA"/>
</dbReference>
<proteinExistence type="predicted"/>
<keyword evidence="2" id="KW-0227">DNA damage</keyword>
<dbReference type="GO" id="GO:0005524">
    <property type="term" value="F:ATP binding"/>
    <property type="evidence" value="ECO:0007669"/>
    <property type="project" value="UniProtKB-KW"/>
</dbReference>
<comment type="caution">
    <text evidence="11">The sequence shown here is derived from an EMBL/GenBank/DDBJ whole genome shotgun (WGS) entry which is preliminary data.</text>
</comment>
<dbReference type="PROSITE" id="PS51192">
    <property type="entry name" value="HELICASE_ATP_BIND_1"/>
    <property type="match status" value="1"/>
</dbReference>
<dbReference type="InterPro" id="IPR045562">
    <property type="entry name" value="RecG_dom3_C"/>
</dbReference>
<dbReference type="Pfam" id="PF00271">
    <property type="entry name" value="Helicase_C"/>
    <property type="match status" value="1"/>
</dbReference>
<dbReference type="InterPro" id="IPR047112">
    <property type="entry name" value="RecG/Mfd"/>
</dbReference>
<keyword evidence="5" id="KW-0067">ATP-binding</keyword>
<dbReference type="Pfam" id="PF17191">
    <property type="entry name" value="RecG_wedge"/>
    <property type="match status" value="1"/>
</dbReference>
<dbReference type="SUPFAM" id="SSF50249">
    <property type="entry name" value="Nucleic acid-binding proteins"/>
    <property type="match status" value="1"/>
</dbReference>
<dbReference type="InterPro" id="IPR033454">
    <property type="entry name" value="RecG_wedge"/>
</dbReference>
<gene>
    <name evidence="11" type="ORF">IAB69_03275</name>
</gene>
<dbReference type="PANTHER" id="PTHR47964">
    <property type="entry name" value="ATP-DEPENDENT DNA HELICASE HOMOLOG RECG, CHLOROPLASTIC"/>
    <property type="match status" value="1"/>
</dbReference>
<dbReference type="SUPFAM" id="SSF52540">
    <property type="entry name" value="P-loop containing nucleoside triphosphate hydrolases"/>
    <property type="match status" value="2"/>
</dbReference>
<dbReference type="Pfam" id="PF00270">
    <property type="entry name" value="DEAD"/>
    <property type="match status" value="1"/>
</dbReference>
<dbReference type="SMART" id="SM00490">
    <property type="entry name" value="HELICc"/>
    <property type="match status" value="1"/>
</dbReference>
<dbReference type="InterPro" id="IPR012340">
    <property type="entry name" value="NA-bd_OB-fold"/>
</dbReference>
<dbReference type="GO" id="GO:0016787">
    <property type="term" value="F:hydrolase activity"/>
    <property type="evidence" value="ECO:0007669"/>
    <property type="project" value="UniProtKB-KW"/>
</dbReference>
<evidence type="ECO:0000256" key="5">
    <source>
        <dbReference type="ARBA" id="ARBA00022840"/>
    </source>
</evidence>
<dbReference type="InterPro" id="IPR001650">
    <property type="entry name" value="Helicase_C-like"/>
</dbReference>
<dbReference type="PANTHER" id="PTHR47964:SF1">
    <property type="entry name" value="ATP-DEPENDENT DNA HELICASE HOMOLOG RECG, CHLOROPLASTIC"/>
    <property type="match status" value="1"/>
</dbReference>
<keyword evidence="4 11" id="KW-0347">Helicase</keyword>
<dbReference type="GO" id="GO:0003677">
    <property type="term" value="F:DNA binding"/>
    <property type="evidence" value="ECO:0007669"/>
    <property type="project" value="UniProtKB-KW"/>
</dbReference>
<evidence type="ECO:0000256" key="3">
    <source>
        <dbReference type="ARBA" id="ARBA00022801"/>
    </source>
</evidence>
<name>A0A9D1MK23_9FIRM</name>
<evidence type="ECO:0000313" key="11">
    <source>
        <dbReference type="EMBL" id="HIU61650.1"/>
    </source>
</evidence>
<keyword evidence="7" id="KW-0234">DNA repair</keyword>
<evidence type="ECO:0000256" key="6">
    <source>
        <dbReference type="ARBA" id="ARBA00023125"/>
    </source>
</evidence>
<dbReference type="GO" id="GO:0003678">
    <property type="term" value="F:DNA helicase activity"/>
    <property type="evidence" value="ECO:0007669"/>
    <property type="project" value="TreeGrafter"/>
</dbReference>
<evidence type="ECO:0000256" key="2">
    <source>
        <dbReference type="ARBA" id="ARBA00022763"/>
    </source>
</evidence>
<evidence type="ECO:0000259" key="10">
    <source>
        <dbReference type="PROSITE" id="PS51194"/>
    </source>
</evidence>
<evidence type="ECO:0000259" key="9">
    <source>
        <dbReference type="PROSITE" id="PS51192"/>
    </source>
</evidence>
<dbReference type="CDD" id="cd04488">
    <property type="entry name" value="RecG_wedge_OBF"/>
    <property type="match status" value="1"/>
</dbReference>
<feature type="domain" description="Helicase C-terminal" evidence="10">
    <location>
        <begin position="442"/>
        <end position="601"/>
    </location>
</feature>
<dbReference type="Proteomes" id="UP000824110">
    <property type="component" value="Unassembled WGS sequence"/>
</dbReference>
<evidence type="ECO:0000256" key="8">
    <source>
        <dbReference type="ARBA" id="ARBA00049819"/>
    </source>
</evidence>
<keyword evidence="6" id="KW-0238">DNA-binding</keyword>
<accession>A0A9D1MK23</accession>
<dbReference type="PROSITE" id="PS51194">
    <property type="entry name" value="HELICASE_CTER"/>
    <property type="match status" value="1"/>
</dbReference>
<dbReference type="InterPro" id="IPR027417">
    <property type="entry name" value="P-loop_NTPase"/>
</dbReference>